<evidence type="ECO:0000256" key="4">
    <source>
        <dbReference type="ARBA" id="ARBA00023242"/>
    </source>
</evidence>
<dbReference type="GO" id="GO:0005665">
    <property type="term" value="C:RNA polymerase II, core complex"/>
    <property type="evidence" value="ECO:0007669"/>
    <property type="project" value="TreeGrafter"/>
</dbReference>
<dbReference type="EMBL" id="LN483273">
    <property type="protein sequence ID" value="CDZ98013.1"/>
    <property type="molecule type" value="Genomic_DNA"/>
</dbReference>
<name>A0A0F7SJZ8_PHARH</name>
<proteinExistence type="inferred from homology"/>
<dbReference type="AlphaFoldDB" id="A0A0F7SJZ8"/>
<dbReference type="PANTHER" id="PTHR12056:SF2">
    <property type="entry name" value="GEO11084P1"/>
    <property type="match status" value="1"/>
</dbReference>
<dbReference type="GO" id="GO:0008270">
    <property type="term" value="F:zinc ion binding"/>
    <property type="evidence" value="ECO:0007669"/>
    <property type="project" value="InterPro"/>
</dbReference>
<dbReference type="Gene3D" id="2.20.28.30">
    <property type="entry name" value="RNA polymerase ii, chain L"/>
    <property type="match status" value="1"/>
</dbReference>
<dbReference type="SMART" id="SM00659">
    <property type="entry name" value="RPOLCX"/>
    <property type="match status" value="1"/>
</dbReference>
<dbReference type="GO" id="GO:0005666">
    <property type="term" value="C:RNA polymerase III complex"/>
    <property type="evidence" value="ECO:0007669"/>
    <property type="project" value="TreeGrafter"/>
</dbReference>
<protein>
    <submittedName>
        <fullName evidence="6">Dna-directed rna polymerase i</fullName>
    </submittedName>
</protein>
<sequence length="69" mass="7692">MSGYQNGTQNTGANNGVGGSVNHERFLAQVYLCADCAAENNIKMGEPIRCRECGHRVMYKPRTKRMVTR</sequence>
<keyword evidence="3" id="KW-0862">Zinc</keyword>
<keyword evidence="6" id="KW-0804">Transcription</keyword>
<dbReference type="InterPro" id="IPR006591">
    <property type="entry name" value="RNAP_P/RPABC4"/>
</dbReference>
<reference evidence="6" key="1">
    <citation type="submission" date="2014-08" db="EMBL/GenBank/DDBJ databases">
        <authorList>
            <person name="Sharma Rahul"/>
            <person name="Thines Marco"/>
        </authorList>
    </citation>
    <scope>NUCLEOTIDE SEQUENCE</scope>
</reference>
<evidence type="ECO:0000256" key="2">
    <source>
        <dbReference type="ARBA" id="ARBA00022723"/>
    </source>
</evidence>
<comment type="subcellular location">
    <subcellularLocation>
        <location evidence="1">Nucleus</location>
    </subcellularLocation>
</comment>
<keyword evidence="4" id="KW-0539">Nucleus</keyword>
<evidence type="ECO:0000256" key="3">
    <source>
        <dbReference type="ARBA" id="ARBA00022833"/>
    </source>
</evidence>
<dbReference type="FunFam" id="2.20.28.30:FF:000002">
    <property type="entry name" value="DNA-directed RNA polymerases II, IV and V subunit 12"/>
    <property type="match status" value="1"/>
</dbReference>
<accession>A0A0F7SJZ8</accession>
<dbReference type="GO" id="GO:0005736">
    <property type="term" value="C:RNA polymerase I complex"/>
    <property type="evidence" value="ECO:0007669"/>
    <property type="project" value="TreeGrafter"/>
</dbReference>
<keyword evidence="2" id="KW-0479">Metal-binding</keyword>
<evidence type="ECO:0000256" key="5">
    <source>
        <dbReference type="ARBA" id="ARBA00025770"/>
    </source>
</evidence>
<keyword evidence="6" id="KW-0240">DNA-directed RNA polymerase</keyword>
<dbReference type="Pfam" id="PF03604">
    <property type="entry name" value="Zn_ribbon_RPAB4"/>
    <property type="match status" value="1"/>
</dbReference>
<evidence type="ECO:0000313" key="6">
    <source>
        <dbReference type="EMBL" id="CDZ98013.1"/>
    </source>
</evidence>
<dbReference type="GO" id="GO:0006351">
    <property type="term" value="P:DNA-templated transcription"/>
    <property type="evidence" value="ECO:0007669"/>
    <property type="project" value="InterPro"/>
</dbReference>
<dbReference type="SUPFAM" id="SSF63393">
    <property type="entry name" value="RNA polymerase subunits"/>
    <property type="match status" value="1"/>
</dbReference>
<organism evidence="6">
    <name type="scientific">Phaffia rhodozyma</name>
    <name type="common">Yeast</name>
    <name type="synonym">Xanthophyllomyces dendrorhous</name>
    <dbReference type="NCBI Taxonomy" id="264483"/>
    <lineage>
        <taxon>Eukaryota</taxon>
        <taxon>Fungi</taxon>
        <taxon>Dikarya</taxon>
        <taxon>Basidiomycota</taxon>
        <taxon>Agaricomycotina</taxon>
        <taxon>Tremellomycetes</taxon>
        <taxon>Cystofilobasidiales</taxon>
        <taxon>Mrakiaceae</taxon>
        <taxon>Phaffia</taxon>
    </lineage>
</organism>
<comment type="similarity">
    <text evidence="5">Belongs to the archaeal Rpo12/eukaryotic RPC10 RNA polymerase subunit family.</text>
</comment>
<evidence type="ECO:0000256" key="1">
    <source>
        <dbReference type="ARBA" id="ARBA00004123"/>
    </source>
</evidence>
<dbReference type="InterPro" id="IPR039747">
    <property type="entry name" value="RPABC4"/>
</dbReference>
<dbReference type="InterPro" id="IPR029040">
    <property type="entry name" value="RPABC4/Spt4"/>
</dbReference>
<dbReference type="GO" id="GO:0003899">
    <property type="term" value="F:DNA-directed RNA polymerase activity"/>
    <property type="evidence" value="ECO:0007669"/>
    <property type="project" value="InterPro"/>
</dbReference>
<dbReference type="GO" id="GO:0003677">
    <property type="term" value="F:DNA binding"/>
    <property type="evidence" value="ECO:0007669"/>
    <property type="project" value="InterPro"/>
</dbReference>
<dbReference type="PANTHER" id="PTHR12056">
    <property type="entry name" value="DNA-DIRECTED RNA POLYMERASES I, II, AND III"/>
    <property type="match status" value="1"/>
</dbReference>